<dbReference type="EMBL" id="PJRS01000031">
    <property type="protein sequence ID" value="PLR23457.1"/>
    <property type="molecule type" value="Genomic_DNA"/>
</dbReference>
<reference evidence="2 3" key="1">
    <citation type="submission" date="2017-12" db="EMBL/GenBank/DDBJ databases">
        <title>The genome sequence of Caulobacter sp. 410.</title>
        <authorList>
            <person name="Gao J."/>
            <person name="Mao X."/>
            <person name="Sun J."/>
        </authorList>
    </citation>
    <scope>NUCLEOTIDE SEQUENCE [LARGE SCALE GENOMIC DNA]</scope>
    <source>
        <strain evidence="2 3">410</strain>
    </source>
</reference>
<name>A0A2N5DBM3_9CAUL</name>
<keyword evidence="1" id="KW-1133">Transmembrane helix</keyword>
<evidence type="ECO:0000313" key="2">
    <source>
        <dbReference type="EMBL" id="PLR23457.1"/>
    </source>
</evidence>
<feature type="transmembrane region" description="Helical" evidence="1">
    <location>
        <begin position="82"/>
        <end position="104"/>
    </location>
</feature>
<proteinExistence type="predicted"/>
<keyword evidence="1" id="KW-0472">Membrane</keyword>
<feature type="transmembrane region" description="Helical" evidence="1">
    <location>
        <begin position="116"/>
        <end position="136"/>
    </location>
</feature>
<dbReference type="AlphaFoldDB" id="A0A2N5DBM3"/>
<evidence type="ECO:0000313" key="3">
    <source>
        <dbReference type="Proteomes" id="UP000234479"/>
    </source>
</evidence>
<dbReference type="RefSeq" id="WP_101718957.1">
    <property type="nucleotide sequence ID" value="NZ_PJRS01000031.1"/>
</dbReference>
<accession>A0A2N5DBM3</accession>
<gene>
    <name evidence="2" type="ORF">SGCZBJ_15840</name>
</gene>
<evidence type="ECO:0008006" key="4">
    <source>
        <dbReference type="Google" id="ProtNLM"/>
    </source>
</evidence>
<evidence type="ECO:0000256" key="1">
    <source>
        <dbReference type="SAM" id="Phobius"/>
    </source>
</evidence>
<dbReference type="OrthoDB" id="3781906at2"/>
<comment type="caution">
    <text evidence="2">The sequence shown here is derived from an EMBL/GenBank/DDBJ whole genome shotgun (WGS) entry which is preliminary data.</text>
</comment>
<organism evidence="2 3">
    <name type="scientific">Caulobacter zeae</name>
    <dbReference type="NCBI Taxonomy" id="2055137"/>
    <lineage>
        <taxon>Bacteria</taxon>
        <taxon>Pseudomonadati</taxon>
        <taxon>Pseudomonadota</taxon>
        <taxon>Alphaproteobacteria</taxon>
        <taxon>Caulobacterales</taxon>
        <taxon>Caulobacteraceae</taxon>
        <taxon>Caulobacter</taxon>
    </lineage>
</organism>
<feature type="transmembrane region" description="Helical" evidence="1">
    <location>
        <begin position="142"/>
        <end position="161"/>
    </location>
</feature>
<feature type="transmembrane region" description="Helical" evidence="1">
    <location>
        <begin position="198"/>
        <end position="216"/>
    </location>
</feature>
<keyword evidence="1" id="KW-0812">Transmembrane</keyword>
<keyword evidence="3" id="KW-1185">Reference proteome</keyword>
<sequence length="218" mass="23222">MLLALITLLHVLVFVYWLGGDLGAFYTSRYAADPARTVKERGLALKVLADIDMAPRTCLILALPTGLTLAKLKGWWDVPPEAVAAVWALCLFWLTMAWAIHIHHSPPKAGVRRIDIAIRWGVLVALAGFGGASLAGLATAPLFLALKMLILAIAIGCGLFIRKLLAPLGPPVVAMMTTGPTPEGDATIAAVLEKTRPVVVSLWILLILAALLGLWTPA</sequence>
<dbReference type="Proteomes" id="UP000234479">
    <property type="component" value="Unassembled WGS sequence"/>
</dbReference>
<protein>
    <recommendedName>
        <fullName evidence="4">Copper resistance protein D domain-containing protein</fullName>
    </recommendedName>
</protein>